<evidence type="ECO:0000313" key="8">
    <source>
        <dbReference type="EMBL" id="VDN29929.1"/>
    </source>
</evidence>
<evidence type="ECO:0000256" key="5">
    <source>
        <dbReference type="ARBA" id="ARBA00022695"/>
    </source>
</evidence>
<keyword evidence="5" id="KW-0548">Nucleotidyltransferase</keyword>
<comment type="similarity">
    <text evidence="1">Belongs to the RNA polymerase beta chain family.</text>
</comment>
<dbReference type="Gene3D" id="2.40.50.150">
    <property type="match status" value="1"/>
</dbReference>
<dbReference type="InterPro" id="IPR015712">
    <property type="entry name" value="DNA-dir_RNA_pol_su2"/>
</dbReference>
<name>A0A3P7QI07_DIBLA</name>
<evidence type="ECO:0000256" key="1">
    <source>
        <dbReference type="ARBA" id="ARBA00006835"/>
    </source>
</evidence>
<dbReference type="Pfam" id="PF00562">
    <property type="entry name" value="RNA_pol_Rpb2_6"/>
    <property type="match status" value="1"/>
</dbReference>
<dbReference type="EC" id="2.7.7.6" evidence="2"/>
<evidence type="ECO:0000256" key="2">
    <source>
        <dbReference type="ARBA" id="ARBA00012418"/>
    </source>
</evidence>
<sequence length="150" mass="16290">MFSTSEGNQAVVKVLLRQTRRPEVGDKFSSRHGQKGVVGLIVPQADMPVSAQGICPDIIMNPHGFPSRMTVGKLMELLGSKAAAVQGRLHDGSAFSGDPVEELSGILSSHGHHYLGKEILTSGVTGQPLEAYIYFGPIYYQRLKHMVMDK</sequence>
<dbReference type="InterPro" id="IPR007121">
    <property type="entry name" value="RNA_pol_bsu_CS"/>
</dbReference>
<dbReference type="SUPFAM" id="SSF64484">
    <property type="entry name" value="beta and beta-prime subunits of DNA dependent RNA-polymerase"/>
    <property type="match status" value="1"/>
</dbReference>
<evidence type="ECO:0000259" key="7">
    <source>
        <dbReference type="Pfam" id="PF00562"/>
    </source>
</evidence>
<dbReference type="GO" id="GO:0003899">
    <property type="term" value="F:DNA-directed RNA polymerase activity"/>
    <property type="evidence" value="ECO:0007669"/>
    <property type="project" value="UniProtKB-EC"/>
</dbReference>
<dbReference type="EMBL" id="UYRU01079260">
    <property type="protein sequence ID" value="VDN29929.1"/>
    <property type="molecule type" value="Genomic_DNA"/>
</dbReference>
<dbReference type="OrthoDB" id="10248617at2759"/>
<evidence type="ECO:0000313" key="9">
    <source>
        <dbReference type="Proteomes" id="UP000281553"/>
    </source>
</evidence>
<keyword evidence="6" id="KW-0804">Transcription</keyword>
<dbReference type="Proteomes" id="UP000281553">
    <property type="component" value="Unassembled WGS sequence"/>
</dbReference>
<dbReference type="GO" id="GO:0000428">
    <property type="term" value="C:DNA-directed RNA polymerase complex"/>
    <property type="evidence" value="ECO:0007669"/>
    <property type="project" value="UniProtKB-KW"/>
</dbReference>
<feature type="non-terminal residue" evidence="8">
    <location>
        <position position="150"/>
    </location>
</feature>
<organism evidence="8 9">
    <name type="scientific">Dibothriocephalus latus</name>
    <name type="common">Fish tapeworm</name>
    <name type="synonym">Diphyllobothrium latum</name>
    <dbReference type="NCBI Taxonomy" id="60516"/>
    <lineage>
        <taxon>Eukaryota</taxon>
        <taxon>Metazoa</taxon>
        <taxon>Spiralia</taxon>
        <taxon>Lophotrochozoa</taxon>
        <taxon>Platyhelminthes</taxon>
        <taxon>Cestoda</taxon>
        <taxon>Eucestoda</taxon>
        <taxon>Diphyllobothriidea</taxon>
        <taxon>Diphyllobothriidae</taxon>
        <taxon>Dibothriocephalus</taxon>
    </lineage>
</organism>
<gene>
    <name evidence="8" type="ORF">DILT_LOCUS15446</name>
</gene>
<dbReference type="InterPro" id="IPR014724">
    <property type="entry name" value="RNA_pol_RPB2_OB-fold"/>
</dbReference>
<proteinExistence type="inferred from homology"/>
<dbReference type="GO" id="GO:0003677">
    <property type="term" value="F:DNA binding"/>
    <property type="evidence" value="ECO:0007669"/>
    <property type="project" value="InterPro"/>
</dbReference>
<feature type="domain" description="DNA-directed RNA polymerase subunit 2 hybrid-binding" evidence="7">
    <location>
        <begin position="4"/>
        <end position="150"/>
    </location>
</feature>
<evidence type="ECO:0000256" key="6">
    <source>
        <dbReference type="ARBA" id="ARBA00023163"/>
    </source>
</evidence>
<dbReference type="AlphaFoldDB" id="A0A3P7QI07"/>
<keyword evidence="4" id="KW-0808">Transferase</keyword>
<dbReference type="GO" id="GO:0006351">
    <property type="term" value="P:DNA-templated transcription"/>
    <property type="evidence" value="ECO:0007669"/>
    <property type="project" value="InterPro"/>
</dbReference>
<dbReference type="InterPro" id="IPR037033">
    <property type="entry name" value="DNA-dir_RNAP_su2_hyb_sf"/>
</dbReference>
<keyword evidence="3" id="KW-0240">DNA-directed RNA polymerase</keyword>
<dbReference type="Gene3D" id="2.40.270.10">
    <property type="entry name" value="DNA-directed RNA polymerase, subunit 2, domain 6"/>
    <property type="match status" value="1"/>
</dbReference>
<reference evidence="8 9" key="1">
    <citation type="submission" date="2018-11" db="EMBL/GenBank/DDBJ databases">
        <authorList>
            <consortium name="Pathogen Informatics"/>
        </authorList>
    </citation>
    <scope>NUCLEOTIDE SEQUENCE [LARGE SCALE GENOMIC DNA]</scope>
</reference>
<evidence type="ECO:0000256" key="4">
    <source>
        <dbReference type="ARBA" id="ARBA00022679"/>
    </source>
</evidence>
<protein>
    <recommendedName>
        <fullName evidence="2">DNA-directed RNA polymerase</fullName>
        <ecNumber evidence="2">2.7.7.6</ecNumber>
    </recommendedName>
</protein>
<keyword evidence="9" id="KW-1185">Reference proteome</keyword>
<dbReference type="InterPro" id="IPR007120">
    <property type="entry name" value="DNA-dir_RNAP_su2_dom"/>
</dbReference>
<dbReference type="PANTHER" id="PTHR20856">
    <property type="entry name" value="DNA-DIRECTED RNA POLYMERASE I SUBUNIT 2"/>
    <property type="match status" value="1"/>
</dbReference>
<dbReference type="FunFam" id="2.40.270.10:FF:000011">
    <property type="entry name" value="DNA-directed RNA polymerase subunit beta"/>
    <property type="match status" value="1"/>
</dbReference>
<accession>A0A3P7QI07</accession>
<evidence type="ECO:0000256" key="3">
    <source>
        <dbReference type="ARBA" id="ARBA00022478"/>
    </source>
</evidence>
<dbReference type="GO" id="GO:0032549">
    <property type="term" value="F:ribonucleoside binding"/>
    <property type="evidence" value="ECO:0007669"/>
    <property type="project" value="InterPro"/>
</dbReference>
<dbReference type="PROSITE" id="PS01166">
    <property type="entry name" value="RNA_POL_BETA"/>
    <property type="match status" value="1"/>
</dbReference>